<dbReference type="Gene3D" id="3.90.550.10">
    <property type="entry name" value="Spore Coat Polysaccharide Biosynthesis Protein SpsA, Chain A"/>
    <property type="match status" value="1"/>
</dbReference>
<dbReference type="SUPFAM" id="SSF53448">
    <property type="entry name" value="Nucleotide-diphospho-sugar transferases"/>
    <property type="match status" value="1"/>
</dbReference>
<evidence type="ECO:0000256" key="2">
    <source>
        <dbReference type="ARBA" id="ARBA00022676"/>
    </source>
</evidence>
<proteinExistence type="inferred from homology"/>
<accession>A0A0B4X5A6</accession>
<dbReference type="PANTHER" id="PTHR43179:SF12">
    <property type="entry name" value="GALACTOFURANOSYLTRANSFERASE GLFT2"/>
    <property type="match status" value="1"/>
</dbReference>
<dbReference type="InterPro" id="IPR001173">
    <property type="entry name" value="Glyco_trans_2-like"/>
</dbReference>
<keyword evidence="4" id="KW-0812">Transmembrane</keyword>
<dbReference type="EMBL" id="CP006877">
    <property type="protein sequence ID" value="AJD42326.1"/>
    <property type="molecule type" value="Genomic_DNA"/>
</dbReference>
<comment type="similarity">
    <text evidence="1">Belongs to the glycosyltransferase 2 family.</text>
</comment>
<keyword evidence="4" id="KW-1133">Transmembrane helix</keyword>
<sequence length="308" mass="34029">MKDQRMQIDIGVCTYRRASLNEALLSLGVLAVPENVTLRIIVADNDVTASAQERVDALRSTIPHEIAYVHCPASNISIARNACLENARGDFLAFIDDDEDASENWLVELMNAAEKTGADAILGPVRSVYASTAPAWMREGDFHSTLPVWVGEEIRTGYTCNVLLRLGSEHVKGRRFNLALGKTGGEDTEFFSHMHRDGGRIAYAPEAQVYEAVPEKRAELSWLVKRRFRFGQTHGRLLQERYQGLNRLKQIGLATAKAGYCLGVALVCILVPVPRYRYALRGTMHLGVVSGLLGVREIRQYGAAEGTA</sequence>
<dbReference type="HOGENOM" id="CLU_025996_3_0_5"/>
<keyword evidence="4" id="KW-0472">Membrane</keyword>
<dbReference type="KEGG" id="rga:RGR602_CH03009"/>
<protein>
    <submittedName>
        <fullName evidence="6">Succinoglycan biosynthesis protein ExoM</fullName>
    </submittedName>
</protein>
<keyword evidence="7" id="KW-1185">Reference proteome</keyword>
<evidence type="ECO:0000259" key="5">
    <source>
        <dbReference type="Pfam" id="PF00535"/>
    </source>
</evidence>
<evidence type="ECO:0000256" key="3">
    <source>
        <dbReference type="ARBA" id="ARBA00022679"/>
    </source>
</evidence>
<evidence type="ECO:0000256" key="1">
    <source>
        <dbReference type="ARBA" id="ARBA00006739"/>
    </source>
</evidence>
<name>A0A0B4X5A6_9HYPH</name>
<feature type="domain" description="Glycosyltransferase 2-like" evidence="5">
    <location>
        <begin position="10"/>
        <end position="165"/>
    </location>
</feature>
<dbReference type="GO" id="GO:0016757">
    <property type="term" value="F:glycosyltransferase activity"/>
    <property type="evidence" value="ECO:0007669"/>
    <property type="project" value="UniProtKB-KW"/>
</dbReference>
<dbReference type="AlphaFoldDB" id="A0A0B4X5A6"/>
<dbReference type="InterPro" id="IPR029044">
    <property type="entry name" value="Nucleotide-diphossugar_trans"/>
</dbReference>
<evidence type="ECO:0000313" key="7">
    <source>
        <dbReference type="Proteomes" id="UP000031368"/>
    </source>
</evidence>
<feature type="transmembrane region" description="Helical" evidence="4">
    <location>
        <begin position="251"/>
        <end position="272"/>
    </location>
</feature>
<dbReference type="Proteomes" id="UP000031368">
    <property type="component" value="Chromosome"/>
</dbReference>
<dbReference type="Pfam" id="PF00535">
    <property type="entry name" value="Glycos_transf_2"/>
    <property type="match status" value="1"/>
</dbReference>
<gene>
    <name evidence="6" type="primary">exoM</name>
    <name evidence="6" type="ORF">RGR602_CH03009</name>
</gene>
<dbReference type="PANTHER" id="PTHR43179">
    <property type="entry name" value="RHAMNOSYLTRANSFERASE WBBL"/>
    <property type="match status" value="1"/>
</dbReference>
<keyword evidence="3" id="KW-0808">Transferase</keyword>
<evidence type="ECO:0000313" key="6">
    <source>
        <dbReference type="EMBL" id="AJD42326.1"/>
    </source>
</evidence>
<evidence type="ECO:0000256" key="4">
    <source>
        <dbReference type="SAM" id="Phobius"/>
    </source>
</evidence>
<keyword evidence="2" id="KW-0328">Glycosyltransferase</keyword>
<reference evidence="6 7" key="1">
    <citation type="submission" date="2013-11" db="EMBL/GenBank/DDBJ databases">
        <title>Complete genome sequence of Rhizobium gallicum bv. gallicum R602.</title>
        <authorList>
            <person name="Bustos P."/>
            <person name="Santamaria R.I."/>
            <person name="Lozano L."/>
            <person name="Acosta J.L."/>
            <person name="Ormeno-Orrillo E."/>
            <person name="Rogel M.A."/>
            <person name="Romero D."/>
            <person name="Cevallos M.A."/>
            <person name="Martinez-Romero E."/>
            <person name="Gonzalez V."/>
        </authorList>
    </citation>
    <scope>NUCLEOTIDE SEQUENCE [LARGE SCALE GENOMIC DNA]</scope>
    <source>
        <strain evidence="6 7">R602</strain>
    </source>
</reference>
<organism evidence="6 7">
    <name type="scientific">Rhizobium gallicum bv. gallicum R602sp</name>
    <dbReference type="NCBI Taxonomy" id="1041138"/>
    <lineage>
        <taxon>Bacteria</taxon>
        <taxon>Pseudomonadati</taxon>
        <taxon>Pseudomonadota</taxon>
        <taxon>Alphaproteobacteria</taxon>
        <taxon>Hyphomicrobiales</taxon>
        <taxon>Rhizobiaceae</taxon>
        <taxon>Rhizobium/Agrobacterium group</taxon>
        <taxon>Rhizobium</taxon>
    </lineage>
</organism>